<dbReference type="PANTHER" id="PTHR38778:SF1">
    <property type="entry name" value="CYTOPLASMIC PROTEIN"/>
    <property type="match status" value="1"/>
</dbReference>
<accession>A0A3N0V6H3</accession>
<organism evidence="1 2">
    <name type="scientific">Pseudomethylobacillus aquaticus</name>
    <dbReference type="NCBI Taxonomy" id="2676064"/>
    <lineage>
        <taxon>Bacteria</taxon>
        <taxon>Pseudomonadati</taxon>
        <taxon>Pseudomonadota</taxon>
        <taxon>Betaproteobacteria</taxon>
        <taxon>Nitrosomonadales</taxon>
        <taxon>Methylophilaceae</taxon>
        <taxon>Pseudomethylobacillus</taxon>
    </lineage>
</organism>
<name>A0A3N0V6H3_9PROT</name>
<protein>
    <submittedName>
        <fullName evidence="1">DUF469 family protein</fullName>
    </submittedName>
</protein>
<evidence type="ECO:0000313" key="1">
    <source>
        <dbReference type="EMBL" id="ROH88212.1"/>
    </source>
</evidence>
<keyword evidence="2" id="KW-1185">Reference proteome</keyword>
<dbReference type="PANTHER" id="PTHR38778">
    <property type="entry name" value="CYTOPLASMIC PROTEIN-RELATED"/>
    <property type="match status" value="1"/>
</dbReference>
<dbReference type="Pfam" id="PF04320">
    <property type="entry name" value="YggL_50S_bp"/>
    <property type="match status" value="1"/>
</dbReference>
<dbReference type="EMBL" id="RJVP01000001">
    <property type="protein sequence ID" value="ROH88212.1"/>
    <property type="molecule type" value="Genomic_DNA"/>
</dbReference>
<comment type="caution">
    <text evidence="1">The sequence shown here is derived from an EMBL/GenBank/DDBJ whole genome shotgun (WGS) entry which is preliminary data.</text>
</comment>
<dbReference type="Proteomes" id="UP000275137">
    <property type="component" value="Unassembled WGS sequence"/>
</dbReference>
<evidence type="ECO:0000313" key="2">
    <source>
        <dbReference type="Proteomes" id="UP000275137"/>
    </source>
</evidence>
<gene>
    <name evidence="1" type="ORF">ED236_01715</name>
</gene>
<dbReference type="InterPro" id="IPR007416">
    <property type="entry name" value="YggL_50S_bp"/>
</dbReference>
<reference evidence="1 2" key="1">
    <citation type="submission" date="2018-10" db="EMBL/GenBank/DDBJ databases">
        <authorList>
            <person name="Chen W.-M."/>
        </authorList>
    </citation>
    <scope>NUCLEOTIDE SEQUENCE [LARGE SCALE GENOMIC DNA]</scope>
    <source>
        <strain evidence="1 2">H-5</strain>
    </source>
</reference>
<dbReference type="GO" id="GO:0005829">
    <property type="term" value="C:cytosol"/>
    <property type="evidence" value="ECO:0007669"/>
    <property type="project" value="TreeGrafter"/>
</dbReference>
<proteinExistence type="predicted"/>
<sequence length="108" mass="12774">MEMSKSRSRRLRKKLHLDEFRELGFRLTLSWPRHPDEDTQDMLMEAWLDEVILPRRLAYAGWIDGGLIYRAYRGSADQADRQAVSAWWQQRDAGCLVVLSELVDIWHS</sequence>
<dbReference type="AlphaFoldDB" id="A0A3N0V6H3"/>